<protein>
    <recommendedName>
        <fullName evidence="3">Serine acetyltransferase</fullName>
    </recommendedName>
</protein>
<keyword evidence="2" id="KW-1185">Reference proteome</keyword>
<name>A0ABY8Q5I4_9RHOB</name>
<evidence type="ECO:0000313" key="2">
    <source>
        <dbReference type="Proteomes" id="UP001230978"/>
    </source>
</evidence>
<dbReference type="EMBL" id="CP124535">
    <property type="protein sequence ID" value="WGV15934.1"/>
    <property type="molecule type" value="Genomic_DNA"/>
</dbReference>
<gene>
    <name evidence="1" type="ORF">QF092_17035</name>
</gene>
<sequence length="182" mass="19748">MIEAPHLPLGRENRSPEGIGFLALLREDFQTHGRAPFSQGFWEVFWHHFGNWRMGILSRSLCIPFSLVCGIGAQLTQWLCWIDVPDTVRLGRRVQIEHFGGMILIAKSSGTDVIIRQNTTFSIPRFDRPRIGNGVDIGTGDVLIGAISIADGAVSGANAVVAADVPAGAIMAGLPARKFGQE</sequence>
<dbReference type="RefSeq" id="WP_281465782.1">
    <property type="nucleotide sequence ID" value="NZ_CP124535.1"/>
</dbReference>
<evidence type="ECO:0000313" key="1">
    <source>
        <dbReference type="EMBL" id="WGV15934.1"/>
    </source>
</evidence>
<proteinExistence type="predicted"/>
<accession>A0ABY8Q5I4</accession>
<reference evidence="1 2" key="1">
    <citation type="submission" date="2023-04" db="EMBL/GenBank/DDBJ databases">
        <title>YMD61, complete Genome.</title>
        <authorList>
            <person name="Zhang J."/>
        </authorList>
    </citation>
    <scope>NUCLEOTIDE SEQUENCE [LARGE SCALE GENOMIC DNA]</scope>
    <source>
        <strain evidence="1 2">YMD61</strain>
    </source>
</reference>
<dbReference type="Gene3D" id="2.160.10.10">
    <property type="entry name" value="Hexapeptide repeat proteins"/>
    <property type="match status" value="1"/>
</dbReference>
<evidence type="ECO:0008006" key="3">
    <source>
        <dbReference type="Google" id="ProtNLM"/>
    </source>
</evidence>
<dbReference type="Proteomes" id="UP001230978">
    <property type="component" value="Chromosome"/>
</dbReference>
<dbReference type="SUPFAM" id="SSF51161">
    <property type="entry name" value="Trimeric LpxA-like enzymes"/>
    <property type="match status" value="1"/>
</dbReference>
<dbReference type="PANTHER" id="PTHR42811">
    <property type="entry name" value="SERINE ACETYLTRANSFERASE"/>
    <property type="match status" value="1"/>
</dbReference>
<dbReference type="InterPro" id="IPR011004">
    <property type="entry name" value="Trimer_LpxA-like_sf"/>
</dbReference>
<organism evidence="1 2">
    <name type="scientific">Fuscovulum ytuae</name>
    <dbReference type="NCBI Taxonomy" id="3042299"/>
    <lineage>
        <taxon>Bacteria</taxon>
        <taxon>Pseudomonadati</taxon>
        <taxon>Pseudomonadota</taxon>
        <taxon>Alphaproteobacteria</taxon>
        <taxon>Rhodobacterales</taxon>
        <taxon>Paracoccaceae</taxon>
        <taxon>Fuscovulum</taxon>
    </lineage>
</organism>